<feature type="transmembrane region" description="Helical" evidence="1">
    <location>
        <begin position="66"/>
        <end position="85"/>
    </location>
</feature>
<feature type="transmembrane region" description="Helical" evidence="1">
    <location>
        <begin position="120"/>
        <end position="145"/>
    </location>
</feature>
<keyword evidence="1" id="KW-1133">Transmembrane helix</keyword>
<accession>S7XM72</accession>
<reference evidence="2 3" key="1">
    <citation type="submission" date="2013-06" db="EMBL/GenBank/DDBJ databases">
        <title>Genome sequencing of Streptococcus mitis strains.</title>
        <authorList>
            <person name="Ikryannikova L.N."/>
            <person name="Ilina E.N."/>
            <person name="Kostryukova E.S."/>
            <person name="Semashko T.A."/>
            <person name="Savinova T.A."/>
            <person name="Karpova I.Y."/>
            <person name="Larin A.K."/>
            <person name="Ischenko D.S."/>
            <person name="Dubovickaya V.A."/>
            <person name="Sidorenko S.V."/>
            <person name="Govorun V.M."/>
        </authorList>
    </citation>
    <scope>NUCLEOTIDE SEQUENCE [LARGE SCALE GENOMIC DNA]</scope>
    <source>
        <strain evidence="2 3">18/56</strain>
    </source>
</reference>
<keyword evidence="1" id="KW-0812">Transmembrane</keyword>
<dbReference type="PATRIC" id="fig|1340485.3.peg.676"/>
<name>S7XM72_STRMT</name>
<feature type="transmembrane region" description="Helical" evidence="1">
    <location>
        <begin position="97"/>
        <end position="114"/>
    </location>
</feature>
<sequence>MGGKMRLLPIRKISRQSKRLALFLTFCAGYVDAYTFIVRGNTLVAGQTGNVVFLSVGLIQQNVSDASAKVMTLLAFMMGVFLLTVYKEKLRIVKKPILSLLPLAILSIIIGFVPQTVDNIYLVPPLAFCMGLVTTAFGEVSGIAYNNAFMTGNIKRTMLAFGDYFRTKHTPFLREGFIFVSLLSSFVLGVVFSAYLTIFYHEKTILGVPIMMSIFYLSMLFSKWRKKSKRKRFILGVITCKKTGDMLYLKS</sequence>
<dbReference type="EMBL" id="ATAA01000004">
    <property type="protein sequence ID" value="EPR96530.1"/>
    <property type="molecule type" value="Genomic_DNA"/>
</dbReference>
<dbReference type="AlphaFoldDB" id="S7XM72"/>
<feature type="transmembrane region" description="Helical" evidence="1">
    <location>
        <begin position="176"/>
        <end position="198"/>
    </location>
</feature>
<dbReference type="PANTHER" id="PTHR37314:SF4">
    <property type="entry name" value="UPF0700 TRANSMEMBRANE PROTEIN YOAK"/>
    <property type="match status" value="1"/>
</dbReference>
<dbReference type="PANTHER" id="PTHR37314">
    <property type="entry name" value="SLR0142 PROTEIN"/>
    <property type="match status" value="1"/>
</dbReference>
<feature type="transmembrane region" description="Helical" evidence="1">
    <location>
        <begin position="204"/>
        <end position="222"/>
    </location>
</feature>
<dbReference type="InterPro" id="IPR010699">
    <property type="entry name" value="DUF1275"/>
</dbReference>
<gene>
    <name evidence="2" type="ORF">M059_03115</name>
</gene>
<keyword evidence="1" id="KW-0472">Membrane</keyword>
<proteinExistence type="predicted"/>
<evidence type="ECO:0000313" key="3">
    <source>
        <dbReference type="Proteomes" id="UP000014970"/>
    </source>
</evidence>
<comment type="caution">
    <text evidence="2">The sequence shown here is derived from an EMBL/GenBank/DDBJ whole genome shotgun (WGS) entry which is preliminary data.</text>
</comment>
<organism evidence="2 3">
    <name type="scientific">Streptococcus mitis 18/56</name>
    <dbReference type="NCBI Taxonomy" id="1340485"/>
    <lineage>
        <taxon>Bacteria</taxon>
        <taxon>Bacillati</taxon>
        <taxon>Bacillota</taxon>
        <taxon>Bacilli</taxon>
        <taxon>Lactobacillales</taxon>
        <taxon>Streptococcaceae</taxon>
        <taxon>Streptococcus</taxon>
        <taxon>Streptococcus mitis group</taxon>
    </lineage>
</organism>
<dbReference type="Pfam" id="PF06912">
    <property type="entry name" value="DUF1275"/>
    <property type="match status" value="1"/>
</dbReference>
<dbReference type="Proteomes" id="UP000014970">
    <property type="component" value="Unassembled WGS sequence"/>
</dbReference>
<protein>
    <submittedName>
        <fullName evidence="2">Membrane protein</fullName>
    </submittedName>
</protein>
<evidence type="ECO:0000313" key="2">
    <source>
        <dbReference type="EMBL" id="EPR96530.1"/>
    </source>
</evidence>
<evidence type="ECO:0000256" key="1">
    <source>
        <dbReference type="SAM" id="Phobius"/>
    </source>
</evidence>